<reference evidence="2 3" key="1">
    <citation type="submission" date="2016-10" db="EMBL/GenBank/DDBJ databases">
        <authorList>
            <person name="de Groot N.N."/>
        </authorList>
    </citation>
    <scope>NUCLEOTIDE SEQUENCE [LARGE SCALE GENOMIC DNA]</scope>
    <source>
        <strain evidence="2 3">CGMCC 1.11030</strain>
    </source>
</reference>
<dbReference type="EMBL" id="FOQH01000002">
    <property type="protein sequence ID" value="SFH81814.1"/>
    <property type="molecule type" value="Genomic_DNA"/>
</dbReference>
<evidence type="ECO:0000313" key="2">
    <source>
        <dbReference type="EMBL" id="SFH81814.1"/>
    </source>
</evidence>
<dbReference type="GO" id="GO:0008270">
    <property type="term" value="F:zinc ion binding"/>
    <property type="evidence" value="ECO:0007669"/>
    <property type="project" value="InterPro"/>
</dbReference>
<dbReference type="GO" id="GO:0003676">
    <property type="term" value="F:nucleic acid binding"/>
    <property type="evidence" value="ECO:0007669"/>
    <property type="project" value="InterPro"/>
</dbReference>
<dbReference type="PANTHER" id="PTHR33877:SF2">
    <property type="entry name" value="OS07G0170200 PROTEIN"/>
    <property type="match status" value="1"/>
</dbReference>
<dbReference type="SMART" id="SM00507">
    <property type="entry name" value="HNHc"/>
    <property type="match status" value="1"/>
</dbReference>
<dbReference type="STRING" id="1114924.SAMN05216258_102392"/>
<dbReference type="AlphaFoldDB" id="A0A1I3D4Z4"/>
<dbReference type="InterPro" id="IPR052892">
    <property type="entry name" value="NA-targeting_endonuclease"/>
</dbReference>
<evidence type="ECO:0000259" key="1">
    <source>
        <dbReference type="SMART" id="SM00507"/>
    </source>
</evidence>
<feature type="domain" description="HNH nuclease" evidence="1">
    <location>
        <begin position="91"/>
        <end position="141"/>
    </location>
</feature>
<dbReference type="Gene3D" id="1.10.30.50">
    <property type="match status" value="1"/>
</dbReference>
<dbReference type="PANTHER" id="PTHR33877">
    <property type="entry name" value="SLL1193 PROTEIN"/>
    <property type="match status" value="1"/>
</dbReference>
<dbReference type="InterPro" id="IPR003615">
    <property type="entry name" value="HNH_nuc"/>
</dbReference>
<dbReference type="OrthoDB" id="9802901at2"/>
<dbReference type="Proteomes" id="UP000199377">
    <property type="component" value="Unassembled WGS sequence"/>
</dbReference>
<dbReference type="InterPro" id="IPR002711">
    <property type="entry name" value="HNH"/>
</dbReference>
<evidence type="ECO:0000313" key="3">
    <source>
        <dbReference type="Proteomes" id="UP000199377"/>
    </source>
</evidence>
<keyword evidence="3" id="KW-1185">Reference proteome</keyword>
<name>A0A1I3D4Z4_9RHOB</name>
<protein>
    <submittedName>
        <fullName evidence="2">5-methylcytosine-specific restriction endonuclease McrA</fullName>
    </submittedName>
</protein>
<keyword evidence="2" id="KW-0378">Hydrolase</keyword>
<dbReference type="CDD" id="cd00085">
    <property type="entry name" value="HNHc"/>
    <property type="match status" value="1"/>
</dbReference>
<dbReference type="RefSeq" id="WP_092858405.1">
    <property type="nucleotide sequence ID" value="NZ_FOQH01000002.1"/>
</dbReference>
<proteinExistence type="predicted"/>
<dbReference type="Pfam" id="PF01844">
    <property type="entry name" value="HNH"/>
    <property type="match status" value="1"/>
</dbReference>
<dbReference type="GO" id="GO:0004519">
    <property type="term" value="F:endonuclease activity"/>
    <property type="evidence" value="ECO:0007669"/>
    <property type="project" value="UniProtKB-KW"/>
</dbReference>
<organism evidence="2 3">
    <name type="scientific">Albimonas pacifica</name>
    <dbReference type="NCBI Taxonomy" id="1114924"/>
    <lineage>
        <taxon>Bacteria</taxon>
        <taxon>Pseudomonadati</taxon>
        <taxon>Pseudomonadota</taxon>
        <taxon>Alphaproteobacteria</taxon>
        <taxon>Rhodobacterales</taxon>
        <taxon>Paracoccaceae</taxon>
        <taxon>Albimonas</taxon>
    </lineage>
</organism>
<keyword evidence="2" id="KW-0540">Nuclease</keyword>
<gene>
    <name evidence="2" type="ORF">SAMN05216258_102392</name>
</gene>
<accession>A0A1I3D4Z4</accession>
<keyword evidence="2" id="KW-0255">Endonuclease</keyword>
<sequence>MRNDPYTTQFVRSPARLKEHPALVLNADYRPLSYFPLSLWPWQEAVKAAFLDRVTIVAEYEEVARSPSLEIKLPSVVVLREYVKPARLAAFTRFNLFLRDEFRCQYCGAKGDLTFDHVIPRAAGGRTTWENVVAACGPCNLRKGSRSLRQAGMRLAKPAGRPTAAQLQNVGRKFPPNHLHDTWLDYLYWDAELEP</sequence>